<evidence type="ECO:0000313" key="2">
    <source>
        <dbReference type="EMBL" id="RHW51381.1"/>
    </source>
</evidence>
<keyword evidence="1" id="KW-0732">Signal</keyword>
<name>A0A417ZI39_9LACO</name>
<feature type="signal peptide" evidence="1">
    <location>
        <begin position="1"/>
        <end position="22"/>
    </location>
</feature>
<dbReference type="OrthoDB" id="10015582at2"/>
<feature type="chain" id="PRO_5038598357" description="WxL domain-containing protein" evidence="1">
    <location>
        <begin position="23"/>
        <end position="273"/>
    </location>
</feature>
<dbReference type="Proteomes" id="UP000284109">
    <property type="component" value="Unassembled WGS sequence"/>
</dbReference>
<evidence type="ECO:0008006" key="4">
    <source>
        <dbReference type="Google" id="ProtNLM"/>
    </source>
</evidence>
<sequence length="273" mass="29424">MKKWEKRFLYGCSAALCLSAFAVQPTSSALADSNPVGYLSGTASGNTSGETNVTVEFTQANVYIERMPNFDFGNNHSLVDDRKVSLYSGNATQRSLVVSSDANVDFSVEVSAPSGVPYMWDTDNKKPIGYNYSGQFASLSFAPTVSGQITNTNIADIDDNSKWVLADVKGTGSDLNKNPRKTPAIDLGDFSSSPNTHTDSDRILFVKGSTNNSGSDGGRFGVAFPDTDSAEMSLNPQAMQHFRTEVLGTHKHVNVVFPLQWTATINPSDIIQP</sequence>
<accession>A0A417ZI39</accession>
<protein>
    <recommendedName>
        <fullName evidence="4">WxL domain-containing protein</fullName>
    </recommendedName>
</protein>
<evidence type="ECO:0000313" key="3">
    <source>
        <dbReference type="Proteomes" id="UP000284109"/>
    </source>
</evidence>
<evidence type="ECO:0000256" key="1">
    <source>
        <dbReference type="SAM" id="SignalP"/>
    </source>
</evidence>
<dbReference type="RefSeq" id="WP_118900986.1">
    <property type="nucleotide sequence ID" value="NZ_QOCR01000002.1"/>
</dbReference>
<gene>
    <name evidence="2" type="ORF">DS831_04990</name>
</gene>
<dbReference type="EMBL" id="QOCR01000002">
    <property type="protein sequence ID" value="RHW51381.1"/>
    <property type="molecule type" value="Genomic_DNA"/>
</dbReference>
<keyword evidence="3" id="KW-1185">Reference proteome</keyword>
<comment type="caution">
    <text evidence="2">The sequence shown here is derived from an EMBL/GenBank/DDBJ whole genome shotgun (WGS) entry which is preliminary data.</text>
</comment>
<organism evidence="2 3">
    <name type="scientific">Bombilactobacillus bombi</name>
    <dbReference type="NCBI Taxonomy" id="1303590"/>
    <lineage>
        <taxon>Bacteria</taxon>
        <taxon>Bacillati</taxon>
        <taxon>Bacillota</taxon>
        <taxon>Bacilli</taxon>
        <taxon>Lactobacillales</taxon>
        <taxon>Lactobacillaceae</taxon>
        <taxon>Bombilactobacillus</taxon>
    </lineage>
</organism>
<dbReference type="AlphaFoldDB" id="A0A417ZI39"/>
<proteinExistence type="predicted"/>
<reference evidence="2 3" key="1">
    <citation type="submission" date="2018-07" db="EMBL/GenBank/DDBJ databases">
        <title>Genome sequences of six Lactobacillus spp. isolated from bumble bee guts.</title>
        <authorList>
            <person name="Motta E.V.S."/>
            <person name="Moran N.A."/>
        </authorList>
    </citation>
    <scope>NUCLEOTIDE SEQUENCE [LARGE SCALE GENOMIC DNA]</scope>
    <source>
        <strain evidence="2 3">BI-1.1</strain>
    </source>
</reference>